<proteinExistence type="predicted"/>
<organism evidence="1 2">
    <name type="scientific">Haematococcus lacustris</name>
    <name type="common">Green alga</name>
    <name type="synonym">Haematococcus pluvialis</name>
    <dbReference type="NCBI Taxonomy" id="44745"/>
    <lineage>
        <taxon>Eukaryota</taxon>
        <taxon>Viridiplantae</taxon>
        <taxon>Chlorophyta</taxon>
        <taxon>core chlorophytes</taxon>
        <taxon>Chlorophyceae</taxon>
        <taxon>CS clade</taxon>
        <taxon>Chlamydomonadales</taxon>
        <taxon>Haematococcaceae</taxon>
        <taxon>Haematococcus</taxon>
    </lineage>
</organism>
<feature type="non-terminal residue" evidence="1">
    <location>
        <position position="1"/>
    </location>
</feature>
<dbReference type="AlphaFoldDB" id="A0A6A0AIT8"/>
<sequence>GVELQVEAQVVEAATQLQGLNAHERKRLRKQRKFSRLAG</sequence>
<dbReference type="Proteomes" id="UP000485058">
    <property type="component" value="Unassembled WGS sequence"/>
</dbReference>
<dbReference type="EMBL" id="BLLF01006945">
    <property type="protein sequence ID" value="GFH32666.1"/>
    <property type="molecule type" value="Genomic_DNA"/>
</dbReference>
<gene>
    <name evidence="1" type="ORF">HaLaN_31920</name>
</gene>
<evidence type="ECO:0000313" key="1">
    <source>
        <dbReference type="EMBL" id="GFH32666.1"/>
    </source>
</evidence>
<evidence type="ECO:0000313" key="2">
    <source>
        <dbReference type="Proteomes" id="UP000485058"/>
    </source>
</evidence>
<protein>
    <submittedName>
        <fullName evidence="1">Uncharacterized protein</fullName>
    </submittedName>
</protein>
<accession>A0A6A0AIT8</accession>
<comment type="caution">
    <text evidence="1">The sequence shown here is derived from an EMBL/GenBank/DDBJ whole genome shotgun (WGS) entry which is preliminary data.</text>
</comment>
<keyword evidence="2" id="KW-1185">Reference proteome</keyword>
<feature type="non-terminal residue" evidence="1">
    <location>
        <position position="39"/>
    </location>
</feature>
<reference evidence="1 2" key="1">
    <citation type="submission" date="2020-02" db="EMBL/GenBank/DDBJ databases">
        <title>Draft genome sequence of Haematococcus lacustris strain NIES-144.</title>
        <authorList>
            <person name="Morimoto D."/>
            <person name="Nakagawa S."/>
            <person name="Yoshida T."/>
            <person name="Sawayama S."/>
        </authorList>
    </citation>
    <scope>NUCLEOTIDE SEQUENCE [LARGE SCALE GENOMIC DNA]</scope>
    <source>
        <strain evidence="1 2">NIES-144</strain>
    </source>
</reference>
<name>A0A6A0AIT8_HAELA</name>